<gene>
    <name evidence="4" type="ORF">NQ315_016262</name>
</gene>
<feature type="domain" description="DDE Tnp4" evidence="3">
    <location>
        <begin position="9"/>
        <end position="90"/>
    </location>
</feature>
<reference evidence="4 5" key="1">
    <citation type="journal article" date="2023" name="Insect Mol. Biol.">
        <title>Genome sequencing provides insights into the evolution of gene families encoding plant cell wall-degrading enzymes in longhorned beetles.</title>
        <authorList>
            <person name="Shin N.R."/>
            <person name="Okamura Y."/>
            <person name="Kirsch R."/>
            <person name="Pauchet Y."/>
        </authorList>
    </citation>
    <scope>NUCLEOTIDE SEQUENCE [LARGE SCALE GENOMIC DNA]</scope>
    <source>
        <strain evidence="4">EAD_L_NR</strain>
    </source>
</reference>
<dbReference type="Pfam" id="PF13359">
    <property type="entry name" value="DDE_Tnp_4"/>
    <property type="match status" value="1"/>
</dbReference>
<dbReference type="GO" id="GO:0046872">
    <property type="term" value="F:metal ion binding"/>
    <property type="evidence" value="ECO:0007669"/>
    <property type="project" value="UniProtKB-KW"/>
</dbReference>
<dbReference type="Proteomes" id="UP001159042">
    <property type="component" value="Unassembled WGS sequence"/>
</dbReference>
<dbReference type="EMBL" id="JANEYG010000154">
    <property type="protein sequence ID" value="KAJ8911921.1"/>
    <property type="molecule type" value="Genomic_DNA"/>
</dbReference>
<keyword evidence="2" id="KW-0479">Metal-binding</keyword>
<accession>A0AAV8VDL3</accession>
<evidence type="ECO:0000259" key="3">
    <source>
        <dbReference type="Pfam" id="PF13359"/>
    </source>
</evidence>
<organism evidence="4 5">
    <name type="scientific">Exocentrus adspersus</name>
    <dbReference type="NCBI Taxonomy" id="1586481"/>
    <lineage>
        <taxon>Eukaryota</taxon>
        <taxon>Metazoa</taxon>
        <taxon>Ecdysozoa</taxon>
        <taxon>Arthropoda</taxon>
        <taxon>Hexapoda</taxon>
        <taxon>Insecta</taxon>
        <taxon>Pterygota</taxon>
        <taxon>Neoptera</taxon>
        <taxon>Endopterygota</taxon>
        <taxon>Coleoptera</taxon>
        <taxon>Polyphaga</taxon>
        <taxon>Cucujiformia</taxon>
        <taxon>Chrysomeloidea</taxon>
        <taxon>Cerambycidae</taxon>
        <taxon>Lamiinae</taxon>
        <taxon>Acanthocinini</taxon>
        <taxon>Exocentrus</taxon>
    </lineage>
</organism>
<evidence type="ECO:0000256" key="2">
    <source>
        <dbReference type="ARBA" id="ARBA00022723"/>
    </source>
</evidence>
<protein>
    <recommendedName>
        <fullName evidence="3">DDE Tnp4 domain-containing protein</fullName>
    </recommendedName>
</protein>
<dbReference type="AlphaFoldDB" id="A0AAV8VDL3"/>
<sequence length="150" mass="17611">MQSFNDGDRSSWLLGDSGYPLEPWLMTPVVGNNLNEEERMFNLELRRIRNLVERGIGIFKSRFRCCFSHRALHYSPVKAAKIVSACAILHIILIEQRDILEDVDEPIIERNEPIHIDELNLGQNFLHEGRNYRKSLHLRKGIFQCMFIIY</sequence>
<evidence type="ECO:0000256" key="1">
    <source>
        <dbReference type="ARBA" id="ARBA00001968"/>
    </source>
</evidence>
<name>A0AAV8VDL3_9CUCU</name>
<comment type="caution">
    <text evidence="4">The sequence shown here is derived from an EMBL/GenBank/DDBJ whole genome shotgun (WGS) entry which is preliminary data.</text>
</comment>
<comment type="cofactor">
    <cofactor evidence="1">
        <name>a divalent metal cation</name>
        <dbReference type="ChEBI" id="CHEBI:60240"/>
    </cofactor>
</comment>
<evidence type="ECO:0000313" key="4">
    <source>
        <dbReference type="EMBL" id="KAJ8911921.1"/>
    </source>
</evidence>
<proteinExistence type="predicted"/>
<evidence type="ECO:0000313" key="5">
    <source>
        <dbReference type="Proteomes" id="UP001159042"/>
    </source>
</evidence>
<dbReference type="InterPro" id="IPR027806">
    <property type="entry name" value="HARBI1_dom"/>
</dbReference>
<keyword evidence="5" id="KW-1185">Reference proteome</keyword>